<evidence type="ECO:0000256" key="1">
    <source>
        <dbReference type="ARBA" id="ARBA00007274"/>
    </source>
</evidence>
<dbReference type="CDD" id="cd03357">
    <property type="entry name" value="LbH_MAT_GAT"/>
    <property type="match status" value="1"/>
</dbReference>
<dbReference type="InterPro" id="IPR024688">
    <property type="entry name" value="Mac_dom"/>
</dbReference>
<dbReference type="PANTHER" id="PTHR23416">
    <property type="entry name" value="SIALIC ACID SYNTHASE-RELATED"/>
    <property type="match status" value="1"/>
</dbReference>
<dbReference type="InterPro" id="IPR011004">
    <property type="entry name" value="Trimer_LpxA-like_sf"/>
</dbReference>
<gene>
    <name evidence="4" type="ORF">FOVG_07113</name>
</gene>
<dbReference type="SMART" id="SM01266">
    <property type="entry name" value="Mac"/>
    <property type="match status" value="1"/>
</dbReference>
<dbReference type="SUPFAM" id="SSF51161">
    <property type="entry name" value="Trimeric LpxA-like enzymes"/>
    <property type="match status" value="1"/>
</dbReference>
<evidence type="ECO:0000259" key="3">
    <source>
        <dbReference type="SMART" id="SM01266"/>
    </source>
</evidence>
<dbReference type="AlphaFoldDB" id="W9PTS3"/>
<evidence type="ECO:0000256" key="2">
    <source>
        <dbReference type="ARBA" id="ARBA00022679"/>
    </source>
</evidence>
<dbReference type="HOGENOM" id="CLU_051638_3_0_1"/>
<reference evidence="4" key="1">
    <citation type="submission" date="2011-10" db="EMBL/GenBank/DDBJ databases">
        <title>The Genome Sequence of Fusarium oxysporum HDV247.</title>
        <authorList>
            <consortium name="The Broad Institute Genome Sequencing Platform"/>
            <person name="Ma L.-J."/>
            <person name="Gale L.R."/>
            <person name="Schwartz D.C."/>
            <person name="Zhou S."/>
            <person name="Corby-Kistler H."/>
            <person name="Young S.K."/>
            <person name="Zeng Q."/>
            <person name="Gargeya S."/>
            <person name="Fitzgerald M."/>
            <person name="Haas B."/>
            <person name="Abouelleil A."/>
            <person name="Alvarado L."/>
            <person name="Arachchi H.M."/>
            <person name="Berlin A."/>
            <person name="Brown A."/>
            <person name="Chapman S.B."/>
            <person name="Chen Z."/>
            <person name="Dunbar C."/>
            <person name="Freedman E."/>
            <person name="Gearin G."/>
            <person name="Goldberg J."/>
            <person name="Griggs A."/>
            <person name="Gujja S."/>
            <person name="Heiman D."/>
            <person name="Howarth C."/>
            <person name="Larson L."/>
            <person name="Lui A."/>
            <person name="MacDonald P.J.P."/>
            <person name="Montmayeur A."/>
            <person name="Murphy C."/>
            <person name="Neiman D."/>
            <person name="Pearson M."/>
            <person name="Priest M."/>
            <person name="Roberts A."/>
            <person name="Saif S."/>
            <person name="Shea T."/>
            <person name="Shenoy N."/>
            <person name="Sisk P."/>
            <person name="Stolte C."/>
            <person name="Sykes S."/>
            <person name="Wortman J."/>
            <person name="Nusbaum C."/>
            <person name="Birren B."/>
        </authorList>
    </citation>
    <scope>NUCLEOTIDE SEQUENCE [LARGE SCALE GENOMIC DNA]</scope>
    <source>
        <strain evidence="4">HDV247</strain>
    </source>
</reference>
<feature type="domain" description="Maltose/galactoside acetyltransferase" evidence="3">
    <location>
        <begin position="29"/>
        <end position="90"/>
    </location>
</feature>
<dbReference type="InterPro" id="IPR001451">
    <property type="entry name" value="Hexapep"/>
</dbReference>
<dbReference type="GO" id="GO:0008374">
    <property type="term" value="F:O-acyltransferase activity"/>
    <property type="evidence" value="ECO:0007669"/>
    <property type="project" value="TreeGrafter"/>
</dbReference>
<dbReference type="GO" id="GO:0016407">
    <property type="term" value="F:acetyltransferase activity"/>
    <property type="evidence" value="ECO:0007669"/>
    <property type="project" value="InterPro"/>
</dbReference>
<dbReference type="OrthoDB" id="25818at2759"/>
<comment type="similarity">
    <text evidence="1">Belongs to the transferase hexapeptide repeat family.</text>
</comment>
<evidence type="ECO:0000313" key="4">
    <source>
        <dbReference type="EMBL" id="EXA46396.1"/>
    </source>
</evidence>
<dbReference type="InterPro" id="IPR051159">
    <property type="entry name" value="Hexapeptide_acetyltransf"/>
</dbReference>
<name>W9PTS3_FUSOX</name>
<dbReference type="Pfam" id="PF00132">
    <property type="entry name" value="Hexapep"/>
    <property type="match status" value="1"/>
</dbReference>
<reference evidence="4" key="2">
    <citation type="submission" date="2012-05" db="EMBL/GenBank/DDBJ databases">
        <title>Annotation of the Genome Sequence of Fusarium oxysporum HDV247.</title>
        <authorList>
            <consortium name="The Broad Institute Genomics Platform"/>
            <person name="Ma L.-J."/>
            <person name="Corby-Kistler H."/>
            <person name="Broz K."/>
            <person name="Gale L.R."/>
            <person name="Jonkers W."/>
            <person name="O'Donnell K."/>
            <person name="Ploetz R."/>
            <person name="Steinberg C."/>
            <person name="Schwartz D.C."/>
            <person name="VanEtten H."/>
            <person name="Zhou S."/>
            <person name="Young S.K."/>
            <person name="Zeng Q."/>
            <person name="Gargeya S."/>
            <person name="Fitzgerald M."/>
            <person name="Abouelleil A."/>
            <person name="Alvarado L."/>
            <person name="Chapman S.B."/>
            <person name="Gainer-Dewar J."/>
            <person name="Goldberg J."/>
            <person name="Griggs A."/>
            <person name="Gujja S."/>
            <person name="Hansen M."/>
            <person name="Howarth C."/>
            <person name="Imamovic A."/>
            <person name="Ireland A."/>
            <person name="Larimer J."/>
            <person name="McCowan C."/>
            <person name="Murphy C."/>
            <person name="Pearson M."/>
            <person name="Poon T.W."/>
            <person name="Priest M."/>
            <person name="Roberts A."/>
            <person name="Saif S."/>
            <person name="Shea T."/>
            <person name="Sykes S."/>
            <person name="Wortman J."/>
            <person name="Nusbaum C."/>
            <person name="Birren B."/>
        </authorList>
    </citation>
    <scope>NUCLEOTIDE SEQUENCE</scope>
    <source>
        <strain evidence="4">HDV247</strain>
    </source>
</reference>
<keyword evidence="2" id="KW-0808">Transferase</keyword>
<dbReference type="Proteomes" id="UP000030751">
    <property type="component" value="Unassembled WGS sequence"/>
</dbReference>
<dbReference type="Pfam" id="PF12464">
    <property type="entry name" value="Mac"/>
    <property type="match status" value="1"/>
</dbReference>
<accession>W9PTS3</accession>
<sequence>MVPPLATQKNERAIKYSRGLTNIPWREDYEKMITGMLYSCTVPELAAARNRARRLAQKFNTWVPPNGFSAEQVTETKVGMINELFGKVGSDIYVEPSLQVDYGCNITIGNTFYANFNTGVSLITATHETSLQSRRGNIEYAQPITIGNDCWLGANVAILPGVTIGNSCTIGAGSVVTKSILEYSVAVRIPARVIKKVEPIE</sequence>
<organism evidence="4">
    <name type="scientific">Fusarium oxysporum f. sp. pisi HDV247</name>
    <dbReference type="NCBI Taxonomy" id="1080344"/>
    <lineage>
        <taxon>Eukaryota</taxon>
        <taxon>Fungi</taxon>
        <taxon>Dikarya</taxon>
        <taxon>Ascomycota</taxon>
        <taxon>Pezizomycotina</taxon>
        <taxon>Sordariomycetes</taxon>
        <taxon>Hypocreomycetidae</taxon>
        <taxon>Hypocreales</taxon>
        <taxon>Nectriaceae</taxon>
        <taxon>Fusarium</taxon>
        <taxon>Fusarium oxysporum species complex</taxon>
    </lineage>
</organism>
<protein>
    <recommendedName>
        <fullName evidence="3">Maltose/galactoside acetyltransferase domain-containing protein</fullName>
    </recommendedName>
</protein>
<proteinExistence type="inferred from homology"/>
<dbReference type="PANTHER" id="PTHR23416:SF23">
    <property type="entry name" value="ACETYLTRANSFERASE C18B11.09C-RELATED"/>
    <property type="match status" value="1"/>
</dbReference>
<dbReference type="Gene3D" id="2.160.10.10">
    <property type="entry name" value="Hexapeptide repeat proteins"/>
    <property type="match status" value="1"/>
</dbReference>
<dbReference type="EMBL" id="JH650971">
    <property type="protein sequence ID" value="EXA46396.1"/>
    <property type="molecule type" value="Genomic_DNA"/>
</dbReference>